<evidence type="ECO:0000313" key="2">
    <source>
        <dbReference type="Proteomes" id="UP001652623"/>
    </source>
</evidence>
<dbReference type="KEGG" id="zju:107428758"/>
<keyword evidence="2" id="KW-1185">Reference proteome</keyword>
<dbReference type="GeneID" id="107428758"/>
<protein>
    <submittedName>
        <fullName evidence="3">Uncharacterized protein LOC107428758</fullName>
    </submittedName>
</protein>
<evidence type="ECO:0000313" key="3">
    <source>
        <dbReference type="RefSeq" id="XP_015894830.2"/>
    </source>
</evidence>
<dbReference type="RefSeq" id="XP_015894830.2">
    <property type="nucleotide sequence ID" value="XM_016039344.2"/>
</dbReference>
<reference evidence="3" key="1">
    <citation type="submission" date="2025-08" db="UniProtKB">
        <authorList>
            <consortium name="RefSeq"/>
        </authorList>
    </citation>
    <scope>IDENTIFICATION</scope>
    <source>
        <tissue evidence="3">Seedling</tissue>
    </source>
</reference>
<sequence>MSSSSFEFDFDSSSSSDNSFSMTKELLSEPIEDDESYSKMIHNVVQAIAIHVPMIVSTTLIGNKRPHGGSTSSRRYIRRDRKERHDLIINDYFKVVAAGRVRLSPLQKMIAAMRMLAYGCPTDLLDEYVQIGESTAIESLKRFCDAIIGVFEEQYLRKPNKNDVARLLKENLTKIMF</sequence>
<dbReference type="PANTHER" id="PTHR47150:SF7">
    <property type="entry name" value="NUCLEASE"/>
    <property type="match status" value="1"/>
</dbReference>
<name>A0A6P4AGU1_ZIZJJ</name>
<dbReference type="AlphaFoldDB" id="A0A6P4AGU1"/>
<dbReference type="InParanoid" id="A0A6P4AGU1"/>
<gene>
    <name evidence="3" type="primary">LOC107428758</name>
</gene>
<dbReference type="Proteomes" id="UP001652623">
    <property type="component" value="Chromosome 5"/>
</dbReference>
<evidence type="ECO:0000256" key="1">
    <source>
        <dbReference type="SAM" id="MobiDB-lite"/>
    </source>
</evidence>
<organism evidence="2 3">
    <name type="scientific">Ziziphus jujuba</name>
    <name type="common">Chinese jujube</name>
    <name type="synonym">Ziziphus sativa</name>
    <dbReference type="NCBI Taxonomy" id="326968"/>
    <lineage>
        <taxon>Eukaryota</taxon>
        <taxon>Viridiplantae</taxon>
        <taxon>Streptophyta</taxon>
        <taxon>Embryophyta</taxon>
        <taxon>Tracheophyta</taxon>
        <taxon>Spermatophyta</taxon>
        <taxon>Magnoliopsida</taxon>
        <taxon>eudicotyledons</taxon>
        <taxon>Gunneridae</taxon>
        <taxon>Pentapetalae</taxon>
        <taxon>rosids</taxon>
        <taxon>fabids</taxon>
        <taxon>Rosales</taxon>
        <taxon>Rhamnaceae</taxon>
        <taxon>Paliureae</taxon>
        <taxon>Ziziphus</taxon>
    </lineage>
</organism>
<feature type="region of interest" description="Disordered" evidence="1">
    <location>
        <begin position="1"/>
        <end position="21"/>
    </location>
</feature>
<proteinExistence type="predicted"/>
<dbReference type="PANTHER" id="PTHR47150">
    <property type="entry name" value="OS12G0169200 PROTEIN"/>
    <property type="match status" value="1"/>
</dbReference>
<accession>A0A6P4AGU1</accession>